<dbReference type="eggNOG" id="ENOG5030WC5">
    <property type="taxonomic scope" value="Bacteria"/>
</dbReference>
<dbReference type="EMBL" id="FUXK01000026">
    <property type="protein sequence ID" value="SKA08503.1"/>
    <property type="molecule type" value="Genomic_DNA"/>
</dbReference>
<dbReference type="AlphaFoldDB" id="A0A1T4QXN4"/>
<feature type="region of interest" description="Disordered" evidence="1">
    <location>
        <begin position="65"/>
        <end position="95"/>
    </location>
</feature>
<protein>
    <submittedName>
        <fullName evidence="2">Uncharacterized protein</fullName>
    </submittedName>
</protein>
<reference evidence="2 3" key="1">
    <citation type="submission" date="2017-02" db="EMBL/GenBank/DDBJ databases">
        <authorList>
            <person name="Peterson S.W."/>
        </authorList>
    </citation>
    <scope>NUCLEOTIDE SEQUENCE [LARGE SCALE GENOMIC DNA]</scope>
    <source>
        <strain evidence="2 3">ATCC 43324</strain>
    </source>
</reference>
<evidence type="ECO:0000256" key="1">
    <source>
        <dbReference type="SAM" id="MobiDB-lite"/>
    </source>
</evidence>
<name>A0A1T4QXN4_9BACT</name>
<proteinExistence type="predicted"/>
<dbReference type="RefSeq" id="WP_234984380.1">
    <property type="nucleotide sequence ID" value="NZ_FUXK01000026.1"/>
</dbReference>
<organism evidence="2 3">
    <name type="scientific">Segatella oulorum</name>
    <dbReference type="NCBI Taxonomy" id="28136"/>
    <lineage>
        <taxon>Bacteria</taxon>
        <taxon>Pseudomonadati</taxon>
        <taxon>Bacteroidota</taxon>
        <taxon>Bacteroidia</taxon>
        <taxon>Bacteroidales</taxon>
        <taxon>Prevotellaceae</taxon>
        <taxon>Segatella</taxon>
    </lineage>
</organism>
<dbReference type="STRING" id="28136.SAMN02745202_02002"/>
<sequence length="95" mass="11486">MGMSLDDFCRCTPSEFQAAWQAWHEWHENEQRGEWERLRMACLCMLQPYSKNTLSPRDVMQFPWEEDTKGKEREDVSEEELKRRYREAKRAAGLK</sequence>
<gene>
    <name evidence="2" type="ORF">SAMN02745202_02002</name>
</gene>
<evidence type="ECO:0000313" key="2">
    <source>
        <dbReference type="EMBL" id="SKA08503.1"/>
    </source>
</evidence>
<evidence type="ECO:0000313" key="3">
    <source>
        <dbReference type="Proteomes" id="UP000190065"/>
    </source>
</evidence>
<feature type="compositionally biased region" description="Basic and acidic residues" evidence="1">
    <location>
        <begin position="66"/>
        <end position="82"/>
    </location>
</feature>
<dbReference type="Proteomes" id="UP000190065">
    <property type="component" value="Unassembled WGS sequence"/>
</dbReference>
<accession>A0A1T4QXN4</accession>